<dbReference type="PANTHER" id="PTHR45008:SF1">
    <property type="entry name" value="PTS SYSTEM GLUCOSE-SPECIFIC EIIA COMPONENT"/>
    <property type="match status" value="1"/>
</dbReference>
<keyword evidence="4" id="KW-0808">Transferase</keyword>
<organism evidence="8 9">
    <name type="scientific">Clostridium zeae</name>
    <dbReference type="NCBI Taxonomy" id="2759022"/>
    <lineage>
        <taxon>Bacteria</taxon>
        <taxon>Bacillati</taxon>
        <taxon>Bacillota</taxon>
        <taxon>Clostridia</taxon>
        <taxon>Eubacteriales</taxon>
        <taxon>Clostridiaceae</taxon>
        <taxon>Clostridium</taxon>
    </lineage>
</organism>
<dbReference type="RefSeq" id="WP_206870029.1">
    <property type="nucleotide sequence ID" value="NZ_BMBA01000002.1"/>
</dbReference>
<feature type="domain" description="PTS EIIA type-1" evidence="7">
    <location>
        <begin position="52"/>
        <end position="156"/>
    </location>
</feature>
<keyword evidence="3" id="KW-0762">Sugar transport</keyword>
<evidence type="ECO:0000256" key="6">
    <source>
        <dbReference type="ARBA" id="ARBA00022777"/>
    </source>
</evidence>
<evidence type="ECO:0000313" key="8">
    <source>
        <dbReference type="EMBL" id="GFZ31732.1"/>
    </source>
</evidence>
<dbReference type="PROSITE" id="PS51093">
    <property type="entry name" value="PTS_EIIA_TYPE_1"/>
    <property type="match status" value="1"/>
</dbReference>
<evidence type="ECO:0000256" key="3">
    <source>
        <dbReference type="ARBA" id="ARBA00022597"/>
    </source>
</evidence>
<evidence type="ECO:0000256" key="2">
    <source>
        <dbReference type="ARBA" id="ARBA00022448"/>
    </source>
</evidence>
<evidence type="ECO:0000256" key="4">
    <source>
        <dbReference type="ARBA" id="ARBA00022679"/>
    </source>
</evidence>
<sequence>MGVKELFKNMFGSKEKSDATRVEYNNGNKFRSGEIVYSPVEGGVRKLSEVNDPTFGQELMGKGMAIEPTRGRVVAPVDGEIVALFNTKHAIALKSKDGVEVLIHVGIDTVNLEGRYFKAHVDQGFEVKAGELLVEFDIERIRNEGYDVITSVIITNTDDYKEVKGTEVEKVKETEPFIQVIR</sequence>
<dbReference type="InterPro" id="IPR011055">
    <property type="entry name" value="Dup_hybrid_motif"/>
</dbReference>
<dbReference type="EMBL" id="BMBA01000002">
    <property type="protein sequence ID" value="GFZ31732.1"/>
    <property type="molecule type" value="Genomic_DNA"/>
</dbReference>
<keyword evidence="5" id="KW-0598">Phosphotransferase system</keyword>
<dbReference type="SUPFAM" id="SSF51261">
    <property type="entry name" value="Duplicated hybrid motif"/>
    <property type="match status" value="1"/>
</dbReference>
<accession>A0ABQ1EA98</accession>
<comment type="caution">
    <text evidence="8">The sequence shown here is derived from an EMBL/GenBank/DDBJ whole genome shotgun (WGS) entry which is preliminary data.</text>
</comment>
<dbReference type="InterPro" id="IPR050890">
    <property type="entry name" value="PTS_EIIA_component"/>
</dbReference>
<evidence type="ECO:0000256" key="5">
    <source>
        <dbReference type="ARBA" id="ARBA00022683"/>
    </source>
</evidence>
<keyword evidence="2" id="KW-0813">Transport</keyword>
<reference evidence="8 9" key="1">
    <citation type="journal article" date="2021" name="Int. J. Syst. Evol. Microbiol.">
        <title>Clostridium zeae sp. nov., isolated from corn silage.</title>
        <authorList>
            <person name="Kobayashi H."/>
            <person name="Tanizawa Y."/>
            <person name="Yagura M."/>
            <person name="Sakamoto M."/>
            <person name="Ohkuma M."/>
            <person name="Tohno M."/>
        </authorList>
    </citation>
    <scope>NUCLEOTIDE SEQUENCE [LARGE SCALE GENOMIC DNA]</scope>
    <source>
        <strain evidence="8 9">CSC2</strain>
    </source>
</reference>
<evidence type="ECO:0000256" key="1">
    <source>
        <dbReference type="ARBA" id="ARBA00004496"/>
    </source>
</evidence>
<keyword evidence="9" id="KW-1185">Reference proteome</keyword>
<dbReference type="PROSITE" id="PS00371">
    <property type="entry name" value="PTS_EIIA_TYPE_1_HIS"/>
    <property type="match status" value="1"/>
</dbReference>
<dbReference type="Gene3D" id="2.70.70.10">
    <property type="entry name" value="Glucose Permease (Domain IIA)"/>
    <property type="match status" value="1"/>
</dbReference>
<proteinExistence type="predicted"/>
<protein>
    <recommendedName>
        <fullName evidence="7">PTS EIIA type-1 domain-containing protein</fullName>
    </recommendedName>
</protein>
<comment type="subcellular location">
    <subcellularLocation>
        <location evidence="1">Cytoplasm</location>
    </subcellularLocation>
</comment>
<evidence type="ECO:0000313" key="9">
    <source>
        <dbReference type="Proteomes" id="UP000663802"/>
    </source>
</evidence>
<keyword evidence="6" id="KW-0418">Kinase</keyword>
<dbReference type="PANTHER" id="PTHR45008">
    <property type="entry name" value="PTS SYSTEM GLUCOSE-SPECIFIC EIIA COMPONENT"/>
    <property type="match status" value="1"/>
</dbReference>
<dbReference type="Proteomes" id="UP000663802">
    <property type="component" value="Unassembled WGS sequence"/>
</dbReference>
<gene>
    <name evidence="8" type="ORF">CSC2_22580</name>
</gene>
<evidence type="ECO:0000259" key="7">
    <source>
        <dbReference type="PROSITE" id="PS51093"/>
    </source>
</evidence>
<dbReference type="NCBIfam" id="TIGR00830">
    <property type="entry name" value="PTBA"/>
    <property type="match status" value="1"/>
</dbReference>
<dbReference type="Pfam" id="PF00358">
    <property type="entry name" value="PTS_EIIA_1"/>
    <property type="match status" value="1"/>
</dbReference>
<dbReference type="InterPro" id="IPR001127">
    <property type="entry name" value="PTS_EIIA_1_perm"/>
</dbReference>
<name>A0ABQ1EA98_9CLOT</name>